<evidence type="ECO:0000256" key="1">
    <source>
        <dbReference type="SAM" id="Phobius"/>
    </source>
</evidence>
<keyword evidence="1" id="KW-1133">Transmembrane helix</keyword>
<feature type="transmembrane region" description="Helical" evidence="1">
    <location>
        <begin position="271"/>
        <end position="288"/>
    </location>
</feature>
<accession>A0A174ZH65</accession>
<feature type="transmembrane region" description="Helical" evidence="1">
    <location>
        <begin position="97"/>
        <end position="117"/>
    </location>
</feature>
<dbReference type="EMBL" id="CZBY01000004">
    <property type="protein sequence ID" value="CUQ83608.1"/>
    <property type="molecule type" value="Genomic_DNA"/>
</dbReference>
<name>A0A174ZH65_9FIRM</name>
<gene>
    <name evidence="2" type="ORF">ERS852540_00721</name>
</gene>
<protein>
    <submittedName>
        <fullName evidence="2">Uncharacterized protein conserved in bacteria</fullName>
    </submittedName>
</protein>
<reference evidence="2 3" key="1">
    <citation type="submission" date="2015-09" db="EMBL/GenBank/DDBJ databases">
        <authorList>
            <consortium name="Pathogen Informatics"/>
        </authorList>
    </citation>
    <scope>NUCLEOTIDE SEQUENCE [LARGE SCALE GENOMIC DNA]</scope>
    <source>
        <strain evidence="2 3">2789STDY5834928</strain>
    </source>
</reference>
<evidence type="ECO:0000313" key="3">
    <source>
        <dbReference type="Proteomes" id="UP000095662"/>
    </source>
</evidence>
<keyword evidence="1" id="KW-0812">Transmembrane</keyword>
<dbReference type="STRING" id="39492.ERS852540_00721"/>
<feature type="transmembrane region" description="Helical" evidence="1">
    <location>
        <begin position="150"/>
        <end position="174"/>
    </location>
</feature>
<feature type="transmembrane region" description="Helical" evidence="1">
    <location>
        <begin position="73"/>
        <end position="91"/>
    </location>
</feature>
<evidence type="ECO:0000313" key="2">
    <source>
        <dbReference type="EMBL" id="CUQ83608.1"/>
    </source>
</evidence>
<keyword evidence="1" id="KW-0472">Membrane</keyword>
<sequence length="294" mass="32057">MAFATLIIKTNIGEVTATPLWYIARYILRLDKKTFAVFILSQIGGYPVGVRLLSELYGNDSDNSRSYSKHLCYCYNSGPAFVTGIVGIGVYNDVTAGIIVFISCLTANFLAAVVMNVRNTASKLHRTEIGFSSSDISASLISAARAMLNIILPILLFNCVTELAGYLLHAVFNMEIPAFLKAVTEITNIKTDGVIFSLPITSALISFGGFCVIYQIFSLADFTVNKLYFIFSRILISAVSAGVCCLILQITGYEPAADVFAYATDTLLTDPLLLMCIAAMTFILLKCTEKMKKI</sequence>
<feature type="transmembrane region" description="Helical" evidence="1">
    <location>
        <begin position="194"/>
        <end position="217"/>
    </location>
</feature>
<feature type="transmembrane region" description="Helical" evidence="1">
    <location>
        <begin position="229"/>
        <end position="251"/>
    </location>
</feature>
<organism evidence="2 3">
    <name type="scientific">[Eubacterium] siraeum</name>
    <dbReference type="NCBI Taxonomy" id="39492"/>
    <lineage>
        <taxon>Bacteria</taxon>
        <taxon>Bacillati</taxon>
        <taxon>Bacillota</taxon>
        <taxon>Clostridia</taxon>
        <taxon>Eubacteriales</taxon>
        <taxon>Oscillospiraceae</taxon>
        <taxon>Oscillospiraceae incertae sedis</taxon>
    </lineage>
</organism>
<dbReference type="AlphaFoldDB" id="A0A174ZH65"/>
<dbReference type="OrthoDB" id="1645614at2"/>
<proteinExistence type="predicted"/>
<dbReference type="Proteomes" id="UP000095662">
    <property type="component" value="Unassembled WGS sequence"/>
</dbReference>